<dbReference type="Proteomes" id="UP001065682">
    <property type="component" value="Unassembled WGS sequence"/>
</dbReference>
<dbReference type="EMBL" id="VHLL01000004">
    <property type="protein sequence ID" value="MCT8337453.1"/>
    <property type="molecule type" value="Genomic_DNA"/>
</dbReference>
<organism evidence="1 2">
    <name type="scientific">Methanoculleus formosensis</name>
    <dbReference type="NCBI Taxonomy" id="2590886"/>
    <lineage>
        <taxon>Archaea</taxon>
        <taxon>Methanobacteriati</taxon>
        <taxon>Methanobacteriota</taxon>
        <taxon>Stenosarchaea group</taxon>
        <taxon>Methanomicrobia</taxon>
        <taxon>Methanomicrobiales</taxon>
        <taxon>Methanomicrobiaceae</taxon>
        <taxon>Methanoculleus</taxon>
    </lineage>
</organism>
<comment type="caution">
    <text evidence="1">The sequence shown here is derived from an EMBL/GenBank/DDBJ whole genome shotgun (WGS) entry which is preliminary data.</text>
</comment>
<accession>A0A9E5DDI1</accession>
<sequence length="70" mass="7735">MVRKTVYFEEKYGVNIARLRSIEEVDACVEEKTGVKLNVVAASSSITDRAGNVLNVKSYDIDGLVETALR</sequence>
<evidence type="ECO:0000313" key="1">
    <source>
        <dbReference type="EMBL" id="MCT8337453.1"/>
    </source>
</evidence>
<gene>
    <name evidence="1" type="ORF">FKB36_08100</name>
</gene>
<dbReference type="RefSeq" id="WP_261597557.1">
    <property type="nucleotide sequence ID" value="NZ_VHLL01000004.1"/>
</dbReference>
<dbReference type="AlphaFoldDB" id="A0A9E5DDI1"/>
<evidence type="ECO:0000313" key="2">
    <source>
        <dbReference type="Proteomes" id="UP001065682"/>
    </source>
</evidence>
<protein>
    <submittedName>
        <fullName evidence="1">Uncharacterized protein</fullName>
    </submittedName>
</protein>
<proteinExistence type="predicted"/>
<reference evidence="1" key="1">
    <citation type="submission" date="2019-06" db="EMBL/GenBank/DDBJ databases">
        <title>Methanoculleus strain from Tamsui River, Taipei, Taiwan.</title>
        <authorList>
            <person name="You Y.-T."/>
            <person name="Chen S.-C."/>
            <person name="Lai S.-J."/>
            <person name="Lee Y.-C."/>
            <person name="Lai M.-C."/>
        </authorList>
    </citation>
    <scope>NUCLEOTIDE SEQUENCE</scope>
    <source>
        <strain evidence="1">Afa-1</strain>
    </source>
</reference>
<name>A0A9E5DDI1_9EURY</name>
<keyword evidence="2" id="KW-1185">Reference proteome</keyword>